<sequence length="162" mass="18522">MQLHDDNLIHNSALASLLLTTFVRAFEESSAHTERPDFLKLLLVLPIVWHQASCDEVRRRQFDTPLHAVLSDYPQIKTDFRERISAFAPVTGRALNVACATKLLRRDAGDEENPVFSINFSRWPQGSKPTKAPPEMLQAIDRLAIWYARESTAQLYSRFLTN</sequence>
<dbReference type="Proteomes" id="UP000675121">
    <property type="component" value="Unassembled WGS sequence"/>
</dbReference>
<gene>
    <name evidence="1" type="ORF">R70211_01341</name>
</gene>
<dbReference type="EMBL" id="CAJNAS010000003">
    <property type="protein sequence ID" value="CAE6872237.1"/>
    <property type="molecule type" value="Genomic_DNA"/>
</dbReference>
<comment type="caution">
    <text evidence="1">The sequence shown here is derived from an EMBL/GenBank/DDBJ whole genome shotgun (WGS) entry which is preliminary data.</text>
</comment>
<protein>
    <submittedName>
        <fullName evidence="1">Uncharacterized protein</fullName>
    </submittedName>
</protein>
<accession>A0A9N8MME0</accession>
<keyword evidence="2" id="KW-1185">Reference proteome</keyword>
<proteinExistence type="predicted"/>
<dbReference type="InterPro" id="IPR045390">
    <property type="entry name" value="ABC-3C_MC3"/>
</dbReference>
<organism evidence="1 2">
    <name type="scientific">Paraburkholderia domus</name>
    <dbReference type="NCBI Taxonomy" id="2793075"/>
    <lineage>
        <taxon>Bacteria</taxon>
        <taxon>Pseudomonadati</taxon>
        <taxon>Pseudomonadota</taxon>
        <taxon>Betaproteobacteria</taxon>
        <taxon>Burkholderiales</taxon>
        <taxon>Burkholderiaceae</taxon>
        <taxon>Paraburkholderia</taxon>
    </lineage>
</organism>
<name>A0A9N8MME0_9BURK</name>
<dbReference type="RefSeq" id="WP_236078442.1">
    <property type="nucleotide sequence ID" value="NZ_CAJNAS010000003.1"/>
</dbReference>
<dbReference type="AlphaFoldDB" id="A0A9N8MME0"/>
<evidence type="ECO:0000313" key="1">
    <source>
        <dbReference type="EMBL" id="CAE6872237.1"/>
    </source>
</evidence>
<evidence type="ECO:0000313" key="2">
    <source>
        <dbReference type="Proteomes" id="UP000675121"/>
    </source>
</evidence>
<reference evidence="1" key="1">
    <citation type="submission" date="2021-02" db="EMBL/GenBank/DDBJ databases">
        <authorList>
            <person name="Vanwijnsberghe S."/>
        </authorList>
    </citation>
    <scope>NUCLEOTIDE SEQUENCE</scope>
    <source>
        <strain evidence="1">R-70211</strain>
    </source>
</reference>
<dbReference type="Pfam" id="PF20131">
    <property type="entry name" value="MC3"/>
    <property type="match status" value="1"/>
</dbReference>